<name>A0ABW3S944_9BACL</name>
<dbReference type="RefSeq" id="WP_270406836.1">
    <property type="nucleotide sequence ID" value="NZ_JAQDEO010000065.1"/>
</dbReference>
<keyword evidence="2" id="KW-1185">Reference proteome</keyword>
<comment type="caution">
    <text evidence="1">The sequence shown here is derived from an EMBL/GenBank/DDBJ whole genome shotgun (WGS) entry which is preliminary data.</text>
</comment>
<dbReference type="Proteomes" id="UP001597211">
    <property type="component" value="Unassembled WGS sequence"/>
</dbReference>
<gene>
    <name evidence="1" type="ORF">ACFQ2Z_08035</name>
</gene>
<evidence type="ECO:0000313" key="2">
    <source>
        <dbReference type="Proteomes" id="UP001597211"/>
    </source>
</evidence>
<sequence length="107" mass="11645">MPDKSGVEALLGEETRLLMQAGFNCVTIENAVLFEFVSGFVVNDGDAQGKIRFFLIAALRTGLQRTIGVPFGYQRLAAIGAAAFEQFLQSGSQGSSPFSDKFTWYLL</sequence>
<dbReference type="EMBL" id="JBHTKZ010000011">
    <property type="protein sequence ID" value="MFD1181303.1"/>
    <property type="molecule type" value="Genomic_DNA"/>
</dbReference>
<reference evidence="2" key="1">
    <citation type="journal article" date="2019" name="Int. J. Syst. Evol. Microbiol.">
        <title>The Global Catalogue of Microorganisms (GCM) 10K type strain sequencing project: providing services to taxonomists for standard genome sequencing and annotation.</title>
        <authorList>
            <consortium name="The Broad Institute Genomics Platform"/>
            <consortium name="The Broad Institute Genome Sequencing Center for Infectious Disease"/>
            <person name="Wu L."/>
            <person name="Ma J."/>
        </authorList>
    </citation>
    <scope>NUCLEOTIDE SEQUENCE [LARGE SCALE GENOMIC DNA]</scope>
    <source>
        <strain evidence="2">CCUG 48216</strain>
    </source>
</reference>
<proteinExistence type="predicted"/>
<accession>A0ABW3S944</accession>
<protein>
    <submittedName>
        <fullName evidence="1">Uncharacterized protein</fullName>
    </submittedName>
</protein>
<evidence type="ECO:0000313" key="1">
    <source>
        <dbReference type="EMBL" id="MFD1181303.1"/>
    </source>
</evidence>
<organism evidence="1 2">
    <name type="scientific">Paenibacillus timonensis</name>
    <dbReference type="NCBI Taxonomy" id="225915"/>
    <lineage>
        <taxon>Bacteria</taxon>
        <taxon>Bacillati</taxon>
        <taxon>Bacillota</taxon>
        <taxon>Bacilli</taxon>
        <taxon>Bacillales</taxon>
        <taxon>Paenibacillaceae</taxon>
        <taxon>Paenibacillus</taxon>
    </lineage>
</organism>